<dbReference type="PANTHER" id="PTHR33910">
    <property type="entry name" value="PROTEIN TRANSLOCASE SUBUNIT SECE"/>
    <property type="match status" value="1"/>
</dbReference>
<comment type="subunit">
    <text evidence="9">Component of the Sec protein translocase complex. Heterotrimer consisting of SecY, SecE and SecG subunits. The heterotrimers can form oligomers, although 1 heterotrimer is thought to be able to translocate proteins. Interacts with the ribosome. Interacts with SecDF, and other proteins may be involved. Interacts with SecA.</text>
</comment>
<dbReference type="EMBL" id="CP035485">
    <property type="protein sequence ID" value="QDI91519.1"/>
    <property type="molecule type" value="Genomic_DNA"/>
</dbReference>
<sequence length="71" mass="8371">MRPKRREGLVIFTNSVKFLREVGQEMKRVTWPTPRELFKYTRTVLVTLIFITIFFAIVDSGISYLVETFLA</sequence>
<dbReference type="KEGG" id="sale:EPH95_10240"/>
<evidence type="ECO:0000256" key="4">
    <source>
        <dbReference type="ARBA" id="ARBA00022692"/>
    </source>
</evidence>
<dbReference type="GO" id="GO:0006605">
    <property type="term" value="P:protein targeting"/>
    <property type="evidence" value="ECO:0007669"/>
    <property type="project" value="UniProtKB-UniRule"/>
</dbReference>
<evidence type="ECO:0000256" key="2">
    <source>
        <dbReference type="ARBA" id="ARBA00022448"/>
    </source>
</evidence>
<dbReference type="GO" id="GO:0008320">
    <property type="term" value="F:protein transmembrane transporter activity"/>
    <property type="evidence" value="ECO:0007669"/>
    <property type="project" value="UniProtKB-UniRule"/>
</dbReference>
<proteinExistence type="inferred from homology"/>
<gene>
    <name evidence="9 10" type="primary">secE</name>
    <name evidence="10" type="ORF">EPH95_10240</name>
</gene>
<dbReference type="Gene3D" id="1.20.5.1030">
    <property type="entry name" value="Preprotein translocase secy subunit"/>
    <property type="match status" value="1"/>
</dbReference>
<dbReference type="NCBIfam" id="TIGR00964">
    <property type="entry name" value="secE_bact"/>
    <property type="match status" value="1"/>
</dbReference>
<name>A0A514LI59_9BACI</name>
<evidence type="ECO:0000256" key="3">
    <source>
        <dbReference type="ARBA" id="ARBA00022475"/>
    </source>
</evidence>
<keyword evidence="7 9" id="KW-0811">Translocation</keyword>
<keyword evidence="2 9" id="KW-0813">Transport</keyword>
<dbReference type="GO" id="GO:0005886">
    <property type="term" value="C:plasma membrane"/>
    <property type="evidence" value="ECO:0007669"/>
    <property type="project" value="UniProtKB-SubCell"/>
</dbReference>
<dbReference type="OrthoDB" id="9813233at2"/>
<evidence type="ECO:0000256" key="1">
    <source>
        <dbReference type="ARBA" id="ARBA00004370"/>
    </source>
</evidence>
<dbReference type="Pfam" id="PF00584">
    <property type="entry name" value="SecE"/>
    <property type="match status" value="1"/>
</dbReference>
<comment type="function">
    <text evidence="9">Essential subunit of the Sec protein translocation channel SecYEG. Clamps together the 2 halves of SecY. May contact the channel plug during translocation.</text>
</comment>
<dbReference type="GO" id="GO:0009306">
    <property type="term" value="P:protein secretion"/>
    <property type="evidence" value="ECO:0007669"/>
    <property type="project" value="UniProtKB-UniRule"/>
</dbReference>
<evidence type="ECO:0000313" key="11">
    <source>
        <dbReference type="Proteomes" id="UP000319756"/>
    </source>
</evidence>
<evidence type="ECO:0000256" key="6">
    <source>
        <dbReference type="ARBA" id="ARBA00022989"/>
    </source>
</evidence>
<evidence type="ECO:0000256" key="8">
    <source>
        <dbReference type="ARBA" id="ARBA00023136"/>
    </source>
</evidence>
<dbReference type="HAMAP" id="MF_00422">
    <property type="entry name" value="SecE"/>
    <property type="match status" value="1"/>
</dbReference>
<reference evidence="11" key="1">
    <citation type="submission" date="2019-01" db="EMBL/GenBank/DDBJ databases">
        <title>Genomic analysis of Salicibibacter sp. NKC3-5.</title>
        <authorList>
            <person name="Oh Y.J."/>
        </authorList>
    </citation>
    <scope>NUCLEOTIDE SEQUENCE [LARGE SCALE GENOMIC DNA]</scope>
    <source>
        <strain evidence="11">NKC3-5</strain>
    </source>
</reference>
<evidence type="ECO:0000313" key="10">
    <source>
        <dbReference type="EMBL" id="QDI91519.1"/>
    </source>
</evidence>
<comment type="subcellular location">
    <subcellularLocation>
        <location evidence="9">Cell membrane</location>
        <topology evidence="9">Single-pass membrane protein</topology>
    </subcellularLocation>
    <subcellularLocation>
        <location evidence="1">Membrane</location>
    </subcellularLocation>
</comment>
<dbReference type="Proteomes" id="UP000319756">
    <property type="component" value="Chromosome"/>
</dbReference>
<evidence type="ECO:0000256" key="7">
    <source>
        <dbReference type="ARBA" id="ARBA00023010"/>
    </source>
</evidence>
<dbReference type="PANTHER" id="PTHR33910:SF1">
    <property type="entry name" value="PROTEIN TRANSLOCASE SUBUNIT SECE"/>
    <property type="match status" value="1"/>
</dbReference>
<feature type="transmembrane region" description="Helical" evidence="9">
    <location>
        <begin position="44"/>
        <end position="66"/>
    </location>
</feature>
<evidence type="ECO:0000256" key="5">
    <source>
        <dbReference type="ARBA" id="ARBA00022927"/>
    </source>
</evidence>
<keyword evidence="3 9" id="KW-1003">Cell membrane</keyword>
<dbReference type="GO" id="GO:0043952">
    <property type="term" value="P:protein transport by the Sec complex"/>
    <property type="evidence" value="ECO:0007669"/>
    <property type="project" value="UniProtKB-UniRule"/>
</dbReference>
<comment type="similarity">
    <text evidence="9">Belongs to the SecE/SEC61-gamma family.</text>
</comment>
<dbReference type="InterPro" id="IPR001901">
    <property type="entry name" value="Translocase_SecE/Sec61-g"/>
</dbReference>
<evidence type="ECO:0000256" key="9">
    <source>
        <dbReference type="HAMAP-Rule" id="MF_00422"/>
    </source>
</evidence>
<keyword evidence="6 9" id="KW-1133">Transmembrane helix</keyword>
<protein>
    <recommendedName>
        <fullName evidence="9">Protein translocase subunit SecE</fullName>
    </recommendedName>
</protein>
<keyword evidence="5 9" id="KW-0653">Protein transport</keyword>
<keyword evidence="11" id="KW-1185">Reference proteome</keyword>
<keyword evidence="8 9" id="KW-0472">Membrane</keyword>
<organism evidence="10 11">
    <name type="scientific">Salicibibacter halophilus</name>
    <dbReference type="NCBI Taxonomy" id="2502791"/>
    <lineage>
        <taxon>Bacteria</taxon>
        <taxon>Bacillati</taxon>
        <taxon>Bacillota</taxon>
        <taxon>Bacilli</taxon>
        <taxon>Bacillales</taxon>
        <taxon>Bacillaceae</taxon>
        <taxon>Salicibibacter</taxon>
    </lineage>
</organism>
<dbReference type="GO" id="GO:0065002">
    <property type="term" value="P:intracellular protein transmembrane transport"/>
    <property type="evidence" value="ECO:0007669"/>
    <property type="project" value="UniProtKB-UniRule"/>
</dbReference>
<dbReference type="InterPro" id="IPR038379">
    <property type="entry name" value="SecE_sf"/>
</dbReference>
<keyword evidence="4 9" id="KW-0812">Transmembrane</keyword>
<dbReference type="AlphaFoldDB" id="A0A514LI59"/>
<dbReference type="InterPro" id="IPR005807">
    <property type="entry name" value="SecE_bac"/>
</dbReference>
<dbReference type="PROSITE" id="PS01067">
    <property type="entry name" value="SECE_SEC61G"/>
    <property type="match status" value="1"/>
</dbReference>
<accession>A0A514LI59</accession>
<dbReference type="RefSeq" id="WP_142089696.1">
    <property type="nucleotide sequence ID" value="NZ_CP035485.1"/>
</dbReference>